<evidence type="ECO:0008006" key="3">
    <source>
        <dbReference type="Google" id="ProtNLM"/>
    </source>
</evidence>
<protein>
    <recommendedName>
        <fullName evidence="3">Band 7 domain-containing protein</fullName>
    </recommendedName>
</protein>
<evidence type="ECO:0000313" key="1">
    <source>
        <dbReference type="EMBL" id="OGM92677.1"/>
    </source>
</evidence>
<accession>A0A1F8DVN5</accession>
<dbReference type="EMBL" id="MGIT01000003">
    <property type="protein sequence ID" value="OGM92677.1"/>
    <property type="molecule type" value="Genomic_DNA"/>
</dbReference>
<dbReference type="AlphaFoldDB" id="A0A1F8DVN5"/>
<sequence length="231" mass="25567">MAFVIWAVLCVVCGWGIFADACCWGRVKNIKQPILRKATRFGLDLLLLAIVASPLYYEFPNYGASEVVTFEGDQVTERPFGAFAWEFGGAFSNIPNNVVITSGVTLSVDDPKVRTLRYTIGARITDPTLFFAKKERRHMFALDGQVDPVDTKQLVASSAGNTNKTVKGEIADLVAYRMLEFNNIFSNGLAMLNNPLNPVQQDAFRLLIECFINANLKQDGIAVKTSPFTIE</sequence>
<dbReference type="Proteomes" id="UP000176422">
    <property type="component" value="Unassembled WGS sequence"/>
</dbReference>
<comment type="caution">
    <text evidence="1">The sequence shown here is derived from an EMBL/GenBank/DDBJ whole genome shotgun (WGS) entry which is preliminary data.</text>
</comment>
<gene>
    <name evidence="1" type="ORF">A2372_00525</name>
</gene>
<evidence type="ECO:0000313" key="2">
    <source>
        <dbReference type="Proteomes" id="UP000176422"/>
    </source>
</evidence>
<proteinExistence type="predicted"/>
<name>A0A1F8DVN5_9BACT</name>
<organism evidence="1 2">
    <name type="scientific">Candidatus Wolfebacteria bacterium RIFOXYB1_FULL_54_12</name>
    <dbReference type="NCBI Taxonomy" id="1802559"/>
    <lineage>
        <taxon>Bacteria</taxon>
        <taxon>Candidatus Wolfeibacteriota</taxon>
    </lineage>
</organism>
<reference evidence="1 2" key="1">
    <citation type="journal article" date="2016" name="Nat. Commun.">
        <title>Thousands of microbial genomes shed light on interconnected biogeochemical processes in an aquifer system.</title>
        <authorList>
            <person name="Anantharaman K."/>
            <person name="Brown C.T."/>
            <person name="Hug L.A."/>
            <person name="Sharon I."/>
            <person name="Castelle C.J."/>
            <person name="Probst A.J."/>
            <person name="Thomas B.C."/>
            <person name="Singh A."/>
            <person name="Wilkins M.J."/>
            <person name="Karaoz U."/>
            <person name="Brodie E.L."/>
            <person name="Williams K.H."/>
            <person name="Hubbard S.S."/>
            <person name="Banfield J.F."/>
        </authorList>
    </citation>
    <scope>NUCLEOTIDE SEQUENCE [LARGE SCALE GENOMIC DNA]</scope>
</reference>